<evidence type="ECO:0000256" key="1">
    <source>
        <dbReference type="SAM" id="MobiDB-lite"/>
    </source>
</evidence>
<evidence type="ECO:0000313" key="2">
    <source>
        <dbReference type="EMBL" id="PQO43922.1"/>
    </source>
</evidence>
<evidence type="ECO:0000313" key="3">
    <source>
        <dbReference type="Proteomes" id="UP000237819"/>
    </source>
</evidence>
<accession>A0A2S8GHJ4</accession>
<reference evidence="2 3" key="1">
    <citation type="submission" date="2018-02" db="EMBL/GenBank/DDBJ databases">
        <title>Comparative genomes isolates from brazilian mangrove.</title>
        <authorList>
            <person name="Araujo J.E."/>
            <person name="Taketani R.G."/>
            <person name="Silva M.C.P."/>
            <person name="Loureco M.V."/>
            <person name="Andreote F.D."/>
        </authorList>
    </citation>
    <scope>NUCLEOTIDE SEQUENCE [LARGE SCALE GENOMIC DNA]</scope>
    <source>
        <strain evidence="2 3">Nap-Phe MGV</strain>
    </source>
</reference>
<name>A0A2S8GHJ4_9BACT</name>
<dbReference type="EMBL" id="PUHZ01000022">
    <property type="protein sequence ID" value="PQO43922.1"/>
    <property type="molecule type" value="Genomic_DNA"/>
</dbReference>
<protein>
    <submittedName>
        <fullName evidence="2">Uncharacterized protein</fullName>
    </submittedName>
</protein>
<feature type="region of interest" description="Disordered" evidence="1">
    <location>
        <begin position="1"/>
        <end position="29"/>
    </location>
</feature>
<comment type="caution">
    <text evidence="2">The sequence shown here is derived from an EMBL/GenBank/DDBJ whole genome shotgun (WGS) entry which is preliminary data.</text>
</comment>
<gene>
    <name evidence="2" type="ORF">C5Y93_22325</name>
</gene>
<organism evidence="2 3">
    <name type="scientific">Blastopirellula marina</name>
    <dbReference type="NCBI Taxonomy" id="124"/>
    <lineage>
        <taxon>Bacteria</taxon>
        <taxon>Pseudomonadati</taxon>
        <taxon>Planctomycetota</taxon>
        <taxon>Planctomycetia</taxon>
        <taxon>Pirellulales</taxon>
        <taxon>Pirellulaceae</taxon>
        <taxon>Blastopirellula</taxon>
    </lineage>
</organism>
<dbReference type="Proteomes" id="UP000237819">
    <property type="component" value="Unassembled WGS sequence"/>
</dbReference>
<sequence>MRAKFVEIAGATASPDAPTNAVNPYPHEPYHTPKTFNRVYDDRVASLCETERLFPQMCEFAHFVSSVALKTPRK</sequence>
<dbReference type="AlphaFoldDB" id="A0A2S8GHJ4"/>
<proteinExistence type="predicted"/>